<dbReference type="CDD" id="cd06259">
    <property type="entry name" value="YdcF-like"/>
    <property type="match status" value="1"/>
</dbReference>
<evidence type="ECO:0000256" key="1">
    <source>
        <dbReference type="SAM" id="Phobius"/>
    </source>
</evidence>
<accession>A0ABX7HFA3</accession>
<keyword evidence="1" id="KW-0472">Membrane</keyword>
<dbReference type="Proteomes" id="UP000627155">
    <property type="component" value="Chromosome"/>
</dbReference>
<dbReference type="InterPro" id="IPR014729">
    <property type="entry name" value="Rossmann-like_a/b/a_fold"/>
</dbReference>
<proteinExistence type="predicted"/>
<reference evidence="3 4" key="1">
    <citation type="submission" date="2021-02" db="EMBL/GenBank/DDBJ databases">
        <title>FDA dAtabase for Regulatory Grade micrObial Sequences (FDA-ARGOS): Supporting development and validation of Infectious Disease Dx tests.</title>
        <authorList>
            <person name="Sproer C."/>
            <person name="Gronow S."/>
            <person name="Severitt S."/>
            <person name="Schroder I."/>
            <person name="Tallon L."/>
            <person name="Sadzewicz L."/>
            <person name="Zhao X."/>
            <person name="Boylan J."/>
            <person name="Ott S."/>
            <person name="Bowen H."/>
            <person name="Vavikolanu K."/>
            <person name="Mehta A."/>
            <person name="Aluvathingal J."/>
            <person name="Nadendla S."/>
            <person name="Lowell S."/>
            <person name="Myers T."/>
            <person name="Yan Y."/>
            <person name="Sichtig H."/>
        </authorList>
    </citation>
    <scope>NUCLEOTIDE SEQUENCE [LARGE SCALE GENOMIC DNA]</scope>
    <source>
        <strain evidence="3 4">FDAARGOS_1207</strain>
    </source>
</reference>
<keyword evidence="1" id="KW-1133">Transmembrane helix</keyword>
<dbReference type="EMBL" id="CP069486">
    <property type="protein sequence ID" value="QRO84947.1"/>
    <property type="molecule type" value="Genomic_DNA"/>
</dbReference>
<dbReference type="RefSeq" id="WP_204107822.1">
    <property type="nucleotide sequence ID" value="NZ_CP069486.1"/>
</dbReference>
<feature type="transmembrane region" description="Helical" evidence="1">
    <location>
        <begin position="241"/>
        <end position="258"/>
    </location>
</feature>
<dbReference type="Pfam" id="PF02698">
    <property type="entry name" value="DUF218"/>
    <property type="match status" value="1"/>
</dbReference>
<feature type="transmembrane region" description="Helical" evidence="1">
    <location>
        <begin position="20"/>
        <end position="41"/>
    </location>
</feature>
<dbReference type="InterPro" id="IPR051599">
    <property type="entry name" value="Cell_Envelope_Assoc"/>
</dbReference>
<keyword evidence="1" id="KW-0812">Transmembrane</keyword>
<organism evidence="3 4">
    <name type="scientific">Mammaliicoccus vitulinus</name>
    <dbReference type="NCBI Taxonomy" id="71237"/>
    <lineage>
        <taxon>Bacteria</taxon>
        <taxon>Bacillati</taxon>
        <taxon>Bacillota</taxon>
        <taxon>Bacilli</taxon>
        <taxon>Bacillales</taxon>
        <taxon>Staphylococcaceae</taxon>
        <taxon>Mammaliicoccus</taxon>
    </lineage>
</organism>
<dbReference type="InterPro" id="IPR003848">
    <property type="entry name" value="DUF218"/>
</dbReference>
<feature type="transmembrane region" description="Helical" evidence="1">
    <location>
        <begin position="61"/>
        <end position="82"/>
    </location>
</feature>
<evidence type="ECO:0000313" key="4">
    <source>
        <dbReference type="Proteomes" id="UP000627155"/>
    </source>
</evidence>
<dbReference type="PANTHER" id="PTHR30336:SF4">
    <property type="entry name" value="ENVELOPE BIOGENESIS FACTOR ELYC"/>
    <property type="match status" value="1"/>
</dbReference>
<evidence type="ECO:0000313" key="3">
    <source>
        <dbReference type="EMBL" id="QRO84947.1"/>
    </source>
</evidence>
<name>A0ABX7HFA3_9STAP</name>
<keyword evidence="4" id="KW-1185">Reference proteome</keyword>
<evidence type="ECO:0000259" key="2">
    <source>
        <dbReference type="Pfam" id="PF02698"/>
    </source>
</evidence>
<protein>
    <submittedName>
        <fullName evidence="3">YdcF family protein</fullName>
    </submittedName>
</protein>
<gene>
    <name evidence="3" type="ORF">I6J37_12330</name>
</gene>
<sequence length="260" mass="29960">MFIAALFNASKIIANEGRRLTNMLILMYGIFLIFEFWLINYQPYFLYHYKHGIISIYFNFIFWYFNIILVSQILYSLILSLLSRYKKPDYILILGSGLIGDQVPPLLKSRLNKGIELKNKFSQSKLIVSGGQGNDELISESEAMGNYLIDKGINESEIIFENQSTTTYENLLFSKEKVANEHTRNPHITIVSNNFHVLRAAFLSKKLGMKASVLGSHTAYYFYPNAFIREFIACIAMFKKTHICILGLATMTFIYYLIKG</sequence>
<dbReference type="PANTHER" id="PTHR30336">
    <property type="entry name" value="INNER MEMBRANE PROTEIN, PROBABLE PERMEASE"/>
    <property type="match status" value="1"/>
</dbReference>
<dbReference type="Gene3D" id="3.40.50.620">
    <property type="entry name" value="HUPs"/>
    <property type="match status" value="1"/>
</dbReference>
<feature type="domain" description="DUF218" evidence="2">
    <location>
        <begin position="89"/>
        <end position="232"/>
    </location>
</feature>